<proteinExistence type="inferred from homology"/>
<sequence>MSGWDITRVKAQLRLTAQRLGQLRDRKDAQGQVVGRDISILLQQGNATLARAKAQKLIQDEIYGDLLELLEMQIGVLLERLNELENDIPPSPVIVEAASTIIFAAPHTDFKDLHAVRDLLAHRLGSDFTHSAITNRDNYVSSHVVRALSAPSASAADLDSYLMNVARSYGVAWTPELRPDDVLNAISEILDRSDATPLVDMPRLRKVCAHGIPASPSWLRPRTWRYATGIESIMGWRGPETSRQLLCITLYPVYDLIRRLLEPFSSLAPPTTPLIPLDASLTNAVKDLFRVPPNLLSGLQEEPEVSALCPLDDTAPDDIRISCAANLDVRLQAIYSRDADDGSQGIPEIRLESDTEVIPEISLTSPDSASRPKLGTSTMLLPSTAFNTGGVHPKHASALIRLLYVHSCLNPANHSPHMASLLIPLYLVLTQEVEPLDLAHAEADTFWLFEAMVGEFAELEDEEGGNQWMKKFGERLAWADPDLSMDLGAKGLDPGLPHYSYRWLAPILTHTLPLSSVLSIWDALFSRPMTTRDACPKLEYLLDICTSMLIRAKGPLLRLGKSGRRSPGLWTDETSLPPPSPVRAWELNDAFVEGMALLQIYSIEAAGGVESVLQTAAELAQRREQFLRMPAVLNASLGSRLRDTVWKGFTNQLSSPNSSPDTSDSDEEQEIDDGDQTETPPAASAPTSSGLTSRWANVVWRGITNQEPPPSPISPLTPAPVSPSLPSPHSARSRDTLAPPSPGSLWNYADKFKDSDTAATLAKVGTNWRVKAMQAWSSRGNSTQSPSDSLSLQAVNKPRSGSVSDGSHQKGDDDNRRSSLPGPDRKESYSPPTRPAFFRPPRDSWLPQPRRSPVSSPTKPDTPSSAADSAAVIAKGMRDSLASFAGIHTTPSPKPEVKKGPRPLLLSTSSLITGGTSTPPTVRPPSVAIRGHQRDWSEVLRSKPHLSHRGSQSSLSSMSDVAGRSRGIEPRSDRESDATESRVVPLHRASVSPMAPAFRTHRGRPTSPTSSSDRGTLSPSAGIERMASRSLSAVRDRPDDSARRGWSRRDIPDSPHTIPASPPPPTPPSSRFSSGIEVTGAESQRGSMVLTESNVRALEPPVHIKKIVRKKTPPPSLQLEDTSDSSFAQTPSRSPRARSKRNPARVANLRIQKSDSNIMLHNSPDLKPPSPNTLAPPEWPEDHDSAMTPRATMFDMAHDSHDGHQSSSASPPSPRSPKRVRKISTEGNSEGYVRTRKVSSEGRVRKVSNDIHEGRTKKISADGHPTRTRKVSTESREPRRTTESAAEEGDDEGYDDLLSAYESEDNAKPF</sequence>
<dbReference type="HOGENOM" id="CLU_006960_0_0_1"/>
<evidence type="ECO:0000313" key="4">
    <source>
        <dbReference type="EMBL" id="ETW85989.1"/>
    </source>
</evidence>
<dbReference type="eggNOG" id="KOG4567">
    <property type="taxonomic scope" value="Eukaryota"/>
</dbReference>
<dbReference type="eggNOG" id="KOG2027">
    <property type="taxonomic scope" value="Eukaryota"/>
</dbReference>
<evidence type="ECO:0000256" key="2">
    <source>
        <dbReference type="SAM" id="MobiDB-lite"/>
    </source>
</evidence>
<feature type="compositionally biased region" description="Low complexity" evidence="2">
    <location>
        <begin position="949"/>
        <end position="959"/>
    </location>
</feature>
<name>W4KJV9_HETIT</name>
<dbReference type="RefSeq" id="XP_009542783.1">
    <property type="nucleotide sequence ID" value="XM_009544488.1"/>
</dbReference>
<feature type="compositionally biased region" description="Basic and acidic residues" evidence="2">
    <location>
        <begin position="1034"/>
        <end position="1053"/>
    </location>
</feature>
<feature type="domain" description="Rab-GAP TBC" evidence="3">
    <location>
        <begin position="214"/>
        <end position="528"/>
    </location>
</feature>
<evidence type="ECO:0000256" key="1">
    <source>
        <dbReference type="ARBA" id="ARBA00005536"/>
    </source>
</evidence>
<accession>W4KJV9</accession>
<feature type="compositionally biased region" description="Acidic residues" evidence="2">
    <location>
        <begin position="663"/>
        <end position="676"/>
    </location>
</feature>
<feature type="compositionally biased region" description="Basic and acidic residues" evidence="2">
    <location>
        <begin position="1238"/>
        <end position="1282"/>
    </location>
</feature>
<feature type="compositionally biased region" description="Polar residues" evidence="2">
    <location>
        <begin position="853"/>
        <end position="863"/>
    </location>
</feature>
<dbReference type="PANTHER" id="PTHR12161:SF5">
    <property type="entry name" value="IST1 HOMOLOG"/>
    <property type="match status" value="1"/>
</dbReference>
<dbReference type="Pfam" id="PF00566">
    <property type="entry name" value="RabGAP-TBC"/>
    <property type="match status" value="1"/>
</dbReference>
<dbReference type="EMBL" id="KI925455">
    <property type="protein sequence ID" value="ETW85989.1"/>
    <property type="molecule type" value="Genomic_DNA"/>
</dbReference>
<dbReference type="Gene3D" id="1.20.1260.60">
    <property type="entry name" value="Vacuolar protein sorting-associated protein Ist1"/>
    <property type="match status" value="1"/>
</dbReference>
<dbReference type="KEGG" id="hir:HETIRDRAFT_443702"/>
<keyword evidence="5" id="KW-1185">Reference proteome</keyword>
<gene>
    <name evidence="4" type="ORF">HETIRDRAFT_443702</name>
</gene>
<reference evidence="4 5" key="1">
    <citation type="journal article" date="2012" name="New Phytol.">
        <title>Insight into trade-off between wood decay and parasitism from the genome of a fungal forest pathogen.</title>
        <authorList>
            <person name="Olson A."/>
            <person name="Aerts A."/>
            <person name="Asiegbu F."/>
            <person name="Belbahri L."/>
            <person name="Bouzid O."/>
            <person name="Broberg A."/>
            <person name="Canback B."/>
            <person name="Coutinho P.M."/>
            <person name="Cullen D."/>
            <person name="Dalman K."/>
            <person name="Deflorio G."/>
            <person name="van Diepen L.T."/>
            <person name="Dunand C."/>
            <person name="Duplessis S."/>
            <person name="Durling M."/>
            <person name="Gonthier P."/>
            <person name="Grimwood J."/>
            <person name="Fossdal C.G."/>
            <person name="Hansson D."/>
            <person name="Henrissat B."/>
            <person name="Hietala A."/>
            <person name="Himmelstrand K."/>
            <person name="Hoffmeister D."/>
            <person name="Hogberg N."/>
            <person name="James T.Y."/>
            <person name="Karlsson M."/>
            <person name="Kohler A."/>
            <person name="Kues U."/>
            <person name="Lee Y.H."/>
            <person name="Lin Y.C."/>
            <person name="Lind M."/>
            <person name="Lindquist E."/>
            <person name="Lombard V."/>
            <person name="Lucas S."/>
            <person name="Lunden K."/>
            <person name="Morin E."/>
            <person name="Murat C."/>
            <person name="Park J."/>
            <person name="Raffaello T."/>
            <person name="Rouze P."/>
            <person name="Salamov A."/>
            <person name="Schmutz J."/>
            <person name="Solheim H."/>
            <person name="Stahlberg J."/>
            <person name="Velez H."/>
            <person name="de Vries R.P."/>
            <person name="Wiebenga A."/>
            <person name="Woodward S."/>
            <person name="Yakovlev I."/>
            <person name="Garbelotto M."/>
            <person name="Martin F."/>
            <person name="Grigoriev I.V."/>
            <person name="Stenlid J."/>
        </authorList>
    </citation>
    <scope>NUCLEOTIDE SEQUENCE [LARGE SCALE GENOMIC DNA]</scope>
    <source>
        <strain evidence="4 5">TC 32-1</strain>
    </source>
</reference>
<dbReference type="InterPro" id="IPR042277">
    <property type="entry name" value="IST1-like"/>
</dbReference>
<feature type="compositionally biased region" description="Basic residues" evidence="2">
    <location>
        <begin position="1103"/>
        <end position="1112"/>
    </location>
</feature>
<feature type="compositionally biased region" description="Polar residues" evidence="2">
    <location>
        <begin position="1081"/>
        <end position="1094"/>
    </location>
</feature>
<dbReference type="GeneID" id="20675538"/>
<feature type="compositionally biased region" description="Polar residues" evidence="2">
    <location>
        <begin position="1006"/>
        <end position="1019"/>
    </location>
</feature>
<feature type="compositionally biased region" description="Low complexity" evidence="2">
    <location>
        <begin position="902"/>
        <end position="927"/>
    </location>
</feature>
<feature type="region of interest" description="Disordered" evidence="2">
    <location>
        <begin position="650"/>
        <end position="691"/>
    </location>
</feature>
<dbReference type="InParanoid" id="W4KJV9"/>
<dbReference type="InterPro" id="IPR000195">
    <property type="entry name" value="Rab-GAP-TBC_dom"/>
</dbReference>
<dbReference type="OrthoDB" id="29853at2759"/>
<feature type="compositionally biased region" description="Acidic residues" evidence="2">
    <location>
        <begin position="1285"/>
        <end position="1295"/>
    </location>
</feature>
<dbReference type="InterPro" id="IPR035969">
    <property type="entry name" value="Rab-GAP_TBC_sf"/>
</dbReference>
<organism evidence="4 5">
    <name type="scientific">Heterobasidion irregulare (strain TC 32-1)</name>
    <dbReference type="NCBI Taxonomy" id="747525"/>
    <lineage>
        <taxon>Eukaryota</taxon>
        <taxon>Fungi</taxon>
        <taxon>Dikarya</taxon>
        <taxon>Basidiomycota</taxon>
        <taxon>Agaricomycotina</taxon>
        <taxon>Agaricomycetes</taxon>
        <taxon>Russulales</taxon>
        <taxon>Bondarzewiaceae</taxon>
        <taxon>Heterobasidion</taxon>
        <taxon>Heterobasidion annosum species complex</taxon>
    </lineage>
</organism>
<dbReference type="Pfam" id="PF03398">
    <property type="entry name" value="Ist1"/>
    <property type="match status" value="1"/>
</dbReference>
<feature type="region of interest" description="Disordered" evidence="2">
    <location>
        <begin position="775"/>
        <end position="1310"/>
    </location>
</feature>
<feature type="compositionally biased region" description="Basic and acidic residues" evidence="2">
    <location>
        <begin position="932"/>
        <end position="941"/>
    </location>
</feature>
<feature type="compositionally biased region" description="Polar residues" evidence="2">
    <location>
        <begin position="1124"/>
        <end position="1133"/>
    </location>
</feature>
<evidence type="ECO:0000313" key="5">
    <source>
        <dbReference type="Proteomes" id="UP000030671"/>
    </source>
</evidence>
<evidence type="ECO:0000259" key="3">
    <source>
        <dbReference type="PROSITE" id="PS50086"/>
    </source>
</evidence>
<comment type="similarity">
    <text evidence="1">Belongs to the IST1 family.</text>
</comment>
<feature type="compositionally biased region" description="Polar residues" evidence="2">
    <location>
        <begin position="775"/>
        <end position="806"/>
    </location>
</feature>
<feature type="compositionally biased region" description="Basic and acidic residues" evidence="2">
    <location>
        <begin position="807"/>
        <end position="828"/>
    </location>
</feature>
<dbReference type="Proteomes" id="UP000030671">
    <property type="component" value="Unassembled WGS sequence"/>
</dbReference>
<feature type="compositionally biased region" description="Pro residues" evidence="2">
    <location>
        <begin position="707"/>
        <end position="726"/>
    </location>
</feature>
<dbReference type="GO" id="GO:0015031">
    <property type="term" value="P:protein transport"/>
    <property type="evidence" value="ECO:0007669"/>
    <property type="project" value="InterPro"/>
</dbReference>
<feature type="compositionally biased region" description="Basic and acidic residues" evidence="2">
    <location>
        <begin position="966"/>
        <end position="980"/>
    </location>
</feature>
<dbReference type="Gene3D" id="1.10.472.80">
    <property type="entry name" value="Ypt/Rab-GAP domain of gyp1p, domain 3"/>
    <property type="match status" value="1"/>
</dbReference>
<dbReference type="SUPFAM" id="SSF47923">
    <property type="entry name" value="Ypt/Rab-GAP domain of gyp1p"/>
    <property type="match status" value="2"/>
</dbReference>
<dbReference type="InterPro" id="IPR005061">
    <property type="entry name" value="Ist1"/>
</dbReference>
<dbReference type="STRING" id="747525.W4KJV9"/>
<protein>
    <recommendedName>
        <fullName evidence="3">Rab-GAP TBC domain-containing protein</fullName>
    </recommendedName>
</protein>
<feature type="region of interest" description="Disordered" evidence="2">
    <location>
        <begin position="703"/>
        <end position="742"/>
    </location>
</feature>
<dbReference type="PROSITE" id="PS50086">
    <property type="entry name" value="TBC_RABGAP"/>
    <property type="match status" value="1"/>
</dbReference>
<dbReference type="PANTHER" id="PTHR12161">
    <property type="entry name" value="IST1 FAMILY MEMBER"/>
    <property type="match status" value="1"/>
</dbReference>
<dbReference type="SMART" id="SM00164">
    <property type="entry name" value="TBC"/>
    <property type="match status" value="1"/>
</dbReference>